<dbReference type="RefSeq" id="WP_006439935.1">
    <property type="nucleotide sequence ID" value="NZ_DS995356.1"/>
</dbReference>
<dbReference type="HOGENOM" id="CLU_001201_0_1_9"/>
<evidence type="ECO:0000256" key="14">
    <source>
        <dbReference type="ARBA" id="ARBA00022833"/>
    </source>
</evidence>
<evidence type="ECO:0000256" key="16">
    <source>
        <dbReference type="ARBA" id="ARBA00023141"/>
    </source>
</evidence>
<dbReference type="EC" id="4.2.3.4" evidence="8 19"/>
<dbReference type="InterPro" id="IPR056179">
    <property type="entry name" value="DHQS_C"/>
</dbReference>
<evidence type="ECO:0000256" key="12">
    <source>
        <dbReference type="ARBA" id="ARBA00022723"/>
    </source>
</evidence>
<dbReference type="GO" id="GO:0008652">
    <property type="term" value="P:amino acid biosynthetic process"/>
    <property type="evidence" value="ECO:0007669"/>
    <property type="project" value="UniProtKB-KW"/>
</dbReference>
<keyword evidence="14" id="KW-0862">Zinc</keyword>
<dbReference type="GO" id="GO:0000166">
    <property type="term" value="F:nucleotide binding"/>
    <property type="evidence" value="ECO:0007669"/>
    <property type="project" value="UniProtKB-KW"/>
</dbReference>
<comment type="similarity">
    <text evidence="7">Belongs to the sugar phosphate cyclases superfamily. Dehydroquinate synthase family.</text>
</comment>
<keyword evidence="11" id="KW-0028">Amino-acid biosynthesis</keyword>
<proteinExistence type="inferred from homology"/>
<dbReference type="GO" id="GO:0003856">
    <property type="term" value="F:3-dehydroquinate synthase activity"/>
    <property type="evidence" value="ECO:0007669"/>
    <property type="project" value="UniProtKB-UniRule"/>
</dbReference>
<evidence type="ECO:0000256" key="9">
    <source>
        <dbReference type="ARBA" id="ARBA00017684"/>
    </source>
</evidence>
<evidence type="ECO:0000256" key="4">
    <source>
        <dbReference type="ARBA" id="ARBA00001947"/>
    </source>
</evidence>
<comment type="cofactor">
    <cofactor evidence="4">
        <name>Zn(2+)</name>
        <dbReference type="ChEBI" id="CHEBI:29105"/>
    </cofactor>
</comment>
<evidence type="ECO:0000259" key="21">
    <source>
        <dbReference type="Pfam" id="PF24621"/>
    </source>
</evidence>
<feature type="domain" description="3-dehydroquinate synthase C-terminal" evidence="21">
    <location>
        <begin position="185"/>
        <end position="327"/>
    </location>
</feature>
<reference evidence="22 23" key="2">
    <citation type="submission" date="2008-10" db="EMBL/GenBank/DDBJ databases">
        <title>Draft genome sequence of Clostridium hiranonis (DSM 13275).</title>
        <authorList>
            <person name="Sudarsanam P."/>
            <person name="Ley R."/>
            <person name="Guruge J."/>
            <person name="Turnbaugh P.J."/>
            <person name="Mahowald M."/>
            <person name="Liep D."/>
            <person name="Gordon J."/>
        </authorList>
    </citation>
    <scope>NUCLEOTIDE SEQUENCE [LARGE SCALE GENOMIC DNA]</scope>
    <source>
        <strain evidence="22 23">DSM 13275</strain>
    </source>
</reference>
<keyword evidence="23" id="KW-1185">Reference proteome</keyword>
<evidence type="ECO:0000256" key="17">
    <source>
        <dbReference type="ARBA" id="ARBA00023239"/>
    </source>
</evidence>
<evidence type="ECO:0000313" key="22">
    <source>
        <dbReference type="EMBL" id="EEA85295.1"/>
    </source>
</evidence>
<dbReference type="PANTHER" id="PTHR43622">
    <property type="entry name" value="3-DEHYDROQUINATE SYNTHASE"/>
    <property type="match status" value="1"/>
</dbReference>
<comment type="cofactor">
    <cofactor evidence="3">
        <name>Co(2+)</name>
        <dbReference type="ChEBI" id="CHEBI:48828"/>
    </cofactor>
</comment>
<protein>
    <recommendedName>
        <fullName evidence="9 19">3-dehydroquinate synthase</fullName>
        <ecNumber evidence="8 19">4.2.3.4</ecNumber>
    </recommendedName>
</protein>
<gene>
    <name evidence="22" type="primary">aroB</name>
    <name evidence="22" type="ORF">CLOHIR_01018</name>
</gene>
<dbReference type="eggNOG" id="COG0337">
    <property type="taxonomic scope" value="Bacteria"/>
</dbReference>
<organism evidence="22 23">
    <name type="scientific">Peptacetobacter hiranonis (strain DSM 13275 / JCM 10541 / KCTC 15199 / TO-931)</name>
    <name type="common">Clostridium hiranonis</name>
    <dbReference type="NCBI Taxonomy" id="500633"/>
    <lineage>
        <taxon>Bacteria</taxon>
        <taxon>Bacillati</taxon>
        <taxon>Bacillota</taxon>
        <taxon>Clostridia</taxon>
        <taxon>Peptostreptococcales</taxon>
        <taxon>Peptostreptococcaceae</taxon>
        <taxon>Peptacetobacter</taxon>
    </lineage>
</organism>
<dbReference type="PIRSF" id="PIRSF001455">
    <property type="entry name" value="DHQ_synth"/>
    <property type="match status" value="1"/>
</dbReference>
<keyword evidence="17 22" id="KW-0456">Lyase</keyword>
<dbReference type="STRING" id="500633.CLOHIR_01018"/>
<evidence type="ECO:0000256" key="18">
    <source>
        <dbReference type="ARBA" id="ARBA00023285"/>
    </source>
</evidence>
<dbReference type="OrthoDB" id="9806583at2"/>
<keyword evidence="13" id="KW-0547">Nucleotide-binding</keyword>
<feature type="domain" description="3-dehydroquinate synthase N-terminal" evidence="20">
    <location>
        <begin position="71"/>
        <end position="183"/>
    </location>
</feature>
<evidence type="ECO:0000256" key="7">
    <source>
        <dbReference type="ARBA" id="ARBA00005412"/>
    </source>
</evidence>
<evidence type="ECO:0000256" key="3">
    <source>
        <dbReference type="ARBA" id="ARBA00001941"/>
    </source>
</evidence>
<evidence type="ECO:0000256" key="1">
    <source>
        <dbReference type="ARBA" id="ARBA00001393"/>
    </source>
</evidence>
<evidence type="ECO:0000256" key="2">
    <source>
        <dbReference type="ARBA" id="ARBA00001911"/>
    </source>
</evidence>
<evidence type="ECO:0000313" key="23">
    <source>
        <dbReference type="Proteomes" id="UP000003178"/>
    </source>
</evidence>
<keyword evidence="18" id="KW-0170">Cobalt</keyword>
<dbReference type="InterPro" id="IPR050071">
    <property type="entry name" value="Dehydroquinate_synthase"/>
</dbReference>
<reference evidence="22 23" key="1">
    <citation type="submission" date="2008-09" db="EMBL/GenBank/DDBJ databases">
        <authorList>
            <person name="Fulton L."/>
            <person name="Clifton S."/>
            <person name="Fulton B."/>
            <person name="Xu J."/>
            <person name="Minx P."/>
            <person name="Pepin K.H."/>
            <person name="Johnson M."/>
            <person name="Thiruvilangam P."/>
            <person name="Bhonagiri V."/>
            <person name="Nash W.E."/>
            <person name="Mardis E.R."/>
            <person name="Wilson R.K."/>
        </authorList>
    </citation>
    <scope>NUCLEOTIDE SEQUENCE [LARGE SCALE GENOMIC DNA]</scope>
    <source>
        <strain evidence="22 23">DSM 13275</strain>
    </source>
</reference>
<evidence type="ECO:0000259" key="20">
    <source>
        <dbReference type="Pfam" id="PF01761"/>
    </source>
</evidence>
<evidence type="ECO:0000256" key="15">
    <source>
        <dbReference type="ARBA" id="ARBA00023027"/>
    </source>
</evidence>
<comment type="pathway">
    <text evidence="6">Metabolic intermediate biosynthesis; chorismate biosynthesis; chorismate from D-erythrose 4-phosphate and phosphoenolpyruvate: step 2/7.</text>
</comment>
<dbReference type="GO" id="GO:0009073">
    <property type="term" value="P:aromatic amino acid family biosynthetic process"/>
    <property type="evidence" value="ECO:0007669"/>
    <property type="project" value="UniProtKB-KW"/>
</dbReference>
<comment type="cofactor">
    <cofactor evidence="2">
        <name>NAD(+)</name>
        <dbReference type="ChEBI" id="CHEBI:57540"/>
    </cofactor>
</comment>
<dbReference type="GO" id="GO:0005737">
    <property type="term" value="C:cytoplasm"/>
    <property type="evidence" value="ECO:0007669"/>
    <property type="project" value="UniProtKB-SubCell"/>
</dbReference>
<dbReference type="AlphaFoldDB" id="B6FYR4"/>
<dbReference type="GO" id="GO:0009423">
    <property type="term" value="P:chorismate biosynthetic process"/>
    <property type="evidence" value="ECO:0007669"/>
    <property type="project" value="UniProtKB-UniRule"/>
</dbReference>
<evidence type="ECO:0000256" key="6">
    <source>
        <dbReference type="ARBA" id="ARBA00004661"/>
    </source>
</evidence>
<dbReference type="InterPro" id="IPR030960">
    <property type="entry name" value="DHQS/DOIS_N"/>
</dbReference>
<comment type="catalytic activity">
    <reaction evidence="1">
        <text>7-phospho-2-dehydro-3-deoxy-D-arabino-heptonate = 3-dehydroquinate + phosphate</text>
        <dbReference type="Rhea" id="RHEA:21968"/>
        <dbReference type="ChEBI" id="CHEBI:32364"/>
        <dbReference type="ChEBI" id="CHEBI:43474"/>
        <dbReference type="ChEBI" id="CHEBI:58394"/>
        <dbReference type="EC" id="4.2.3.4"/>
    </reaction>
</comment>
<dbReference type="InterPro" id="IPR016037">
    <property type="entry name" value="DHQ_synth_AroB"/>
</dbReference>
<dbReference type="FunFam" id="3.40.50.1970:FF:000007">
    <property type="entry name" value="Pentafunctional AROM polypeptide"/>
    <property type="match status" value="1"/>
</dbReference>
<dbReference type="NCBIfam" id="TIGR01357">
    <property type="entry name" value="aroB"/>
    <property type="match status" value="1"/>
</dbReference>
<comment type="caution">
    <text evidence="22">The sequence shown here is derived from an EMBL/GenBank/DDBJ whole genome shotgun (WGS) entry which is preliminary data.</text>
</comment>
<dbReference type="Gene3D" id="3.40.50.1970">
    <property type="match status" value="1"/>
</dbReference>
<evidence type="ECO:0000256" key="13">
    <source>
        <dbReference type="ARBA" id="ARBA00022741"/>
    </source>
</evidence>
<evidence type="ECO:0000256" key="8">
    <source>
        <dbReference type="ARBA" id="ARBA00013031"/>
    </source>
</evidence>
<dbReference type="EMBL" id="ABWP01000045">
    <property type="protein sequence ID" value="EEA85295.1"/>
    <property type="molecule type" value="Genomic_DNA"/>
</dbReference>
<name>B6FYR4_PEPHT</name>
<evidence type="ECO:0000256" key="19">
    <source>
        <dbReference type="NCBIfam" id="TIGR01357"/>
    </source>
</evidence>
<evidence type="ECO:0000256" key="10">
    <source>
        <dbReference type="ARBA" id="ARBA00022490"/>
    </source>
</evidence>
<dbReference type="GO" id="GO:0046872">
    <property type="term" value="F:metal ion binding"/>
    <property type="evidence" value="ECO:0007669"/>
    <property type="project" value="UniProtKB-KW"/>
</dbReference>
<dbReference type="PANTHER" id="PTHR43622:SF7">
    <property type="entry name" value="3-DEHYDROQUINATE SYNTHASE, CHLOROPLASTIC"/>
    <property type="match status" value="1"/>
</dbReference>
<keyword evidence="12" id="KW-0479">Metal-binding</keyword>
<comment type="subcellular location">
    <subcellularLocation>
        <location evidence="5">Cytoplasm</location>
    </subcellularLocation>
</comment>
<keyword evidence="10" id="KW-0963">Cytoplasm</keyword>
<dbReference type="Pfam" id="PF01761">
    <property type="entry name" value="DHQ_synthase"/>
    <property type="match status" value="1"/>
</dbReference>
<dbReference type="Proteomes" id="UP000003178">
    <property type="component" value="Unassembled WGS sequence"/>
</dbReference>
<keyword evidence="16" id="KW-0057">Aromatic amino acid biosynthesis</keyword>
<dbReference type="CDD" id="cd08195">
    <property type="entry name" value="DHQS"/>
    <property type="match status" value="1"/>
</dbReference>
<dbReference type="Pfam" id="PF24621">
    <property type="entry name" value="DHQS_C"/>
    <property type="match status" value="1"/>
</dbReference>
<accession>B6FYR4</accession>
<dbReference type="Gene3D" id="1.20.1090.10">
    <property type="entry name" value="Dehydroquinate synthase-like - alpha domain"/>
    <property type="match status" value="1"/>
</dbReference>
<evidence type="ECO:0000256" key="11">
    <source>
        <dbReference type="ARBA" id="ARBA00022605"/>
    </source>
</evidence>
<dbReference type="InterPro" id="IPR030963">
    <property type="entry name" value="DHQ_synth_fam"/>
</dbReference>
<sequence length="364" mass="41018">MKLITTGNNLCRIMVSDEYTELANILYELVERDQKYDKVVIVTDENVEVNLYDDFVKSIFSITNSKKFSKVCIKPGEESKCLETFNELISKFIDFGMSRKSLVIAFGGGVVGDLAGFAAATYMRGIDYIQVPTTILSQVDSAIGGKTGIDVGVYKNMIGAFKQPLFTYINTETLKTLPSDELKSGFGEIIKYAAIMDDDGEFEKFLYDNSVEVKCLDNEKIIKAIMKCAEFKARIVKADEKETGLRKILNFGHTFGHAMEMEYSLKHGEAVAIGMKIAFRVALAKGYIKKDYYDKFVELIDKYDFEFDFGKIDVERLVEIIKKDKKNSFGDISVILPDASSCVGIFKMSSDDIEAILKKEFNFM</sequence>
<keyword evidence="15" id="KW-0520">NAD</keyword>
<evidence type="ECO:0000256" key="5">
    <source>
        <dbReference type="ARBA" id="ARBA00004496"/>
    </source>
</evidence>
<dbReference type="SUPFAM" id="SSF56796">
    <property type="entry name" value="Dehydroquinate synthase-like"/>
    <property type="match status" value="1"/>
</dbReference>